<protein>
    <submittedName>
        <fullName evidence="2">Transposase, IS111A/IS1328/IS1533</fullName>
    </submittedName>
</protein>
<dbReference type="PANTHER" id="PTHR33055">
    <property type="entry name" value="TRANSPOSASE FOR INSERTION SEQUENCE ELEMENT IS1111A"/>
    <property type="match status" value="1"/>
</dbReference>
<dbReference type="AlphaFoldDB" id="T1AZ11"/>
<dbReference type="GO" id="GO:0003677">
    <property type="term" value="F:DNA binding"/>
    <property type="evidence" value="ECO:0007669"/>
    <property type="project" value="InterPro"/>
</dbReference>
<dbReference type="PANTHER" id="PTHR33055:SF3">
    <property type="entry name" value="PUTATIVE TRANSPOSASE FOR IS117-RELATED"/>
    <property type="match status" value="1"/>
</dbReference>
<feature type="domain" description="Transposase IS110-like N-terminal" evidence="1">
    <location>
        <begin position="7"/>
        <end position="127"/>
    </location>
</feature>
<reference evidence="2" key="1">
    <citation type="submission" date="2013-08" db="EMBL/GenBank/DDBJ databases">
        <authorList>
            <person name="Mendez C."/>
            <person name="Richter M."/>
            <person name="Ferrer M."/>
            <person name="Sanchez J."/>
        </authorList>
    </citation>
    <scope>NUCLEOTIDE SEQUENCE</scope>
</reference>
<dbReference type="GO" id="GO:0006313">
    <property type="term" value="P:DNA transposition"/>
    <property type="evidence" value="ECO:0007669"/>
    <property type="project" value="InterPro"/>
</dbReference>
<name>T1AZ11_9ZZZZ</name>
<dbReference type="InterPro" id="IPR047650">
    <property type="entry name" value="Transpos_IS110"/>
</dbReference>
<comment type="caution">
    <text evidence="2">The sequence shown here is derived from an EMBL/GenBank/DDBJ whole genome shotgun (WGS) entry which is preliminary data.</text>
</comment>
<gene>
    <name evidence="2" type="ORF">B1A_08393</name>
</gene>
<evidence type="ECO:0000259" key="1">
    <source>
        <dbReference type="Pfam" id="PF01548"/>
    </source>
</evidence>
<sequence>MEGVGRLHALVAEHAQDPAQVAVGIETDRGLWVASLVAAGYQVYAVNPKVAARYRERQSNSGAKSDRADAKMLADLVRTDRHLHRQVAGDSEEVTAVQLLARSHQRLLWSRQRQLNGLRAQLREYYPAALAAFGEDLAHHDAMAVLERAPRPEQGRALSLSALQATLRRGGRQRNLERRAQEIQQALRAPQLQAPATVTRA</sequence>
<dbReference type="EMBL" id="AUZX01006000">
    <property type="protein sequence ID" value="EQD65831.1"/>
    <property type="molecule type" value="Genomic_DNA"/>
</dbReference>
<dbReference type="GO" id="GO:0004803">
    <property type="term" value="F:transposase activity"/>
    <property type="evidence" value="ECO:0007669"/>
    <property type="project" value="InterPro"/>
</dbReference>
<accession>T1AZ11</accession>
<evidence type="ECO:0000313" key="2">
    <source>
        <dbReference type="EMBL" id="EQD65831.1"/>
    </source>
</evidence>
<reference evidence="2" key="2">
    <citation type="journal article" date="2014" name="ISME J.">
        <title>Microbial stratification in low pH oxic and suboxic macroscopic growths along an acid mine drainage.</title>
        <authorList>
            <person name="Mendez-Garcia C."/>
            <person name="Mesa V."/>
            <person name="Sprenger R.R."/>
            <person name="Richter M."/>
            <person name="Diez M.S."/>
            <person name="Solano J."/>
            <person name="Bargiela R."/>
            <person name="Golyshina O.V."/>
            <person name="Manteca A."/>
            <person name="Ramos J.L."/>
            <person name="Gallego J.R."/>
            <person name="Llorente I."/>
            <person name="Martins Dos Santos V.A."/>
            <person name="Jensen O.N."/>
            <person name="Pelaez A.I."/>
            <person name="Sanchez J."/>
            <person name="Ferrer M."/>
        </authorList>
    </citation>
    <scope>NUCLEOTIDE SEQUENCE</scope>
</reference>
<organism evidence="2">
    <name type="scientific">mine drainage metagenome</name>
    <dbReference type="NCBI Taxonomy" id="410659"/>
    <lineage>
        <taxon>unclassified sequences</taxon>
        <taxon>metagenomes</taxon>
        <taxon>ecological metagenomes</taxon>
    </lineage>
</organism>
<dbReference type="InterPro" id="IPR002525">
    <property type="entry name" value="Transp_IS110-like_N"/>
</dbReference>
<dbReference type="Pfam" id="PF01548">
    <property type="entry name" value="DEDD_Tnp_IS110"/>
    <property type="match status" value="1"/>
</dbReference>
<proteinExistence type="predicted"/>